<feature type="compositionally biased region" description="Basic and acidic residues" evidence="1">
    <location>
        <begin position="113"/>
        <end position="123"/>
    </location>
</feature>
<dbReference type="KEGG" id="qsa:O6P43_024756"/>
<dbReference type="Proteomes" id="UP001163823">
    <property type="component" value="Chromosome 10"/>
</dbReference>
<dbReference type="AlphaFoldDB" id="A0AAD7L914"/>
<feature type="region of interest" description="Disordered" evidence="1">
    <location>
        <begin position="88"/>
        <end position="123"/>
    </location>
</feature>
<sequence length="123" mass="14572">MELGGSFRLQRGSSLRLWRSHSSRFLSESITSECSRITRYERVSESVRPTNEYDFREAEGGRKRNNRAFEILSKVFTLRRISVQEEIKQRRPVAAAADKEEKKKKKRSSWLPDPDKRWPIQGW</sequence>
<evidence type="ECO:0000256" key="1">
    <source>
        <dbReference type="SAM" id="MobiDB-lite"/>
    </source>
</evidence>
<keyword evidence="3" id="KW-1185">Reference proteome</keyword>
<organism evidence="2 3">
    <name type="scientific">Quillaja saponaria</name>
    <name type="common">Soap bark tree</name>
    <dbReference type="NCBI Taxonomy" id="32244"/>
    <lineage>
        <taxon>Eukaryota</taxon>
        <taxon>Viridiplantae</taxon>
        <taxon>Streptophyta</taxon>
        <taxon>Embryophyta</taxon>
        <taxon>Tracheophyta</taxon>
        <taxon>Spermatophyta</taxon>
        <taxon>Magnoliopsida</taxon>
        <taxon>eudicotyledons</taxon>
        <taxon>Gunneridae</taxon>
        <taxon>Pentapetalae</taxon>
        <taxon>rosids</taxon>
        <taxon>fabids</taxon>
        <taxon>Fabales</taxon>
        <taxon>Quillajaceae</taxon>
        <taxon>Quillaja</taxon>
    </lineage>
</organism>
<accession>A0AAD7L914</accession>
<evidence type="ECO:0000313" key="3">
    <source>
        <dbReference type="Proteomes" id="UP001163823"/>
    </source>
</evidence>
<reference evidence="2" key="1">
    <citation type="journal article" date="2023" name="Science">
        <title>Elucidation of the pathway for biosynthesis of saponin adjuvants from the soapbark tree.</title>
        <authorList>
            <person name="Reed J."/>
            <person name="Orme A."/>
            <person name="El-Demerdash A."/>
            <person name="Owen C."/>
            <person name="Martin L.B.B."/>
            <person name="Misra R.C."/>
            <person name="Kikuchi S."/>
            <person name="Rejzek M."/>
            <person name="Martin A.C."/>
            <person name="Harkess A."/>
            <person name="Leebens-Mack J."/>
            <person name="Louveau T."/>
            <person name="Stephenson M.J."/>
            <person name="Osbourn A."/>
        </authorList>
    </citation>
    <scope>NUCLEOTIDE SEQUENCE</scope>
    <source>
        <strain evidence="2">S10</strain>
    </source>
</reference>
<proteinExistence type="predicted"/>
<comment type="caution">
    <text evidence="2">The sequence shown here is derived from an EMBL/GenBank/DDBJ whole genome shotgun (WGS) entry which is preliminary data.</text>
</comment>
<protein>
    <submittedName>
        <fullName evidence="2">Uncharacterized protein</fullName>
    </submittedName>
</protein>
<gene>
    <name evidence="2" type="ORF">O6P43_024756</name>
</gene>
<dbReference type="EMBL" id="JARAOO010000010">
    <property type="protein sequence ID" value="KAJ7952996.1"/>
    <property type="molecule type" value="Genomic_DNA"/>
</dbReference>
<name>A0AAD7L914_QUISA</name>
<evidence type="ECO:0000313" key="2">
    <source>
        <dbReference type="EMBL" id="KAJ7952996.1"/>
    </source>
</evidence>